<sequence length="67" mass="7406">MSKNDKAKSTKKDKRNEAFIQISLSILSGIVGGMAVNILDGRASLFYVFVILIIGLIMWIIIVYSSN</sequence>
<evidence type="ECO:0000313" key="3">
    <source>
        <dbReference type="Proteomes" id="UP000594404"/>
    </source>
</evidence>
<gene>
    <name evidence="2" type="ORF">CVT01_09465</name>
</gene>
<dbReference type="EMBL" id="CP049266">
    <property type="protein sequence ID" value="QPH92710.1"/>
    <property type="molecule type" value="Genomic_DNA"/>
</dbReference>
<protein>
    <submittedName>
        <fullName evidence="2">Uncharacterized protein</fullName>
    </submittedName>
</protein>
<dbReference type="AlphaFoldDB" id="A0A7S9RJ05"/>
<keyword evidence="1" id="KW-0472">Membrane</keyword>
<keyword evidence="1" id="KW-1133">Transmembrane helix</keyword>
<accession>A0A7S9RJ05</accession>
<feature type="transmembrane region" description="Helical" evidence="1">
    <location>
        <begin position="45"/>
        <end position="64"/>
    </location>
</feature>
<evidence type="ECO:0000256" key="1">
    <source>
        <dbReference type="SAM" id="Phobius"/>
    </source>
</evidence>
<keyword evidence="1" id="KW-0812">Transmembrane</keyword>
<reference evidence="2 3" key="1">
    <citation type="journal article" date="2018" name="Emerg. Microbes Infect.">
        <title>Genomic analysis of oral Campylobacter concisus strains identified a potential bacterial molecular marker associated with active Crohn's disease.</title>
        <authorList>
            <person name="Liu F."/>
            <person name="Ma R."/>
            <person name="Tay C.Y.A."/>
            <person name="Octavia S."/>
            <person name="Lan R."/>
            <person name="Chung H.K.L."/>
            <person name="Riordan S.M."/>
            <person name="Grimm M.C."/>
            <person name="Leong R.W."/>
            <person name="Tanaka M.M."/>
            <person name="Connor S."/>
            <person name="Zhang L."/>
        </authorList>
    </citation>
    <scope>NUCLEOTIDE SEQUENCE [LARGE SCALE GENOMIC DNA]</scope>
    <source>
        <strain evidence="2 3">P1CDO3</strain>
    </source>
</reference>
<evidence type="ECO:0000313" key="2">
    <source>
        <dbReference type="EMBL" id="QPH92710.1"/>
    </source>
</evidence>
<proteinExistence type="predicted"/>
<feature type="transmembrane region" description="Helical" evidence="1">
    <location>
        <begin position="20"/>
        <end position="39"/>
    </location>
</feature>
<dbReference type="Proteomes" id="UP000594404">
    <property type="component" value="Chromosome"/>
</dbReference>
<dbReference type="RefSeq" id="WP_107714836.1">
    <property type="nucleotide sequence ID" value="NZ_CP049266.1"/>
</dbReference>
<organism evidence="2 3">
    <name type="scientific">Campylobacter concisus</name>
    <dbReference type="NCBI Taxonomy" id="199"/>
    <lineage>
        <taxon>Bacteria</taxon>
        <taxon>Pseudomonadati</taxon>
        <taxon>Campylobacterota</taxon>
        <taxon>Epsilonproteobacteria</taxon>
        <taxon>Campylobacterales</taxon>
        <taxon>Campylobacteraceae</taxon>
        <taxon>Campylobacter</taxon>
    </lineage>
</organism>
<name>A0A7S9RJ05_9BACT</name>